<feature type="region of interest" description="Disordered" evidence="1">
    <location>
        <begin position="36"/>
        <end position="58"/>
    </location>
</feature>
<sequence>MLKLWHFSSCVLCSSYSTFKLSALRLGIRRCQSSRRYNSSNSSSETIKSTTTTTTKPHVTRRARVISTLHPSRLQDSDFLDLSNGIKSFHLNASAPTILVPLASSSPLQQLFMTQIYYYGDSALGHTFPTHARGFLYYHRDPELPPISGAVRFRIMPDDSSAISSGFGAGTDLMLPNSRVPWAIWLVTIANVGKYVGLKQLLLSDGLVTPELLEHCKHLGARSEAHNGLNQLYHHMWYQLEQPFLLDLASETRLSVAGPQRIEQAVMTFTKVQRTGHSPRGFFPYSGSCMVRFERSLAPEHAGKHVAVIRVLEILTPIISTDPTFTPGHKGGLFRMPTVGSLLVKGDRPIMIKADGDSAVCRCLRLLM</sequence>
<dbReference type="OrthoDB" id="2839137at2759"/>
<keyword evidence="3" id="KW-1185">Reference proteome</keyword>
<feature type="compositionally biased region" description="Low complexity" evidence="1">
    <location>
        <begin position="36"/>
        <end position="57"/>
    </location>
</feature>
<protein>
    <submittedName>
        <fullName evidence="2">Uncharacterized protein</fullName>
    </submittedName>
</protein>
<evidence type="ECO:0000313" key="3">
    <source>
        <dbReference type="Proteomes" id="UP000076154"/>
    </source>
</evidence>
<organism evidence="2 3">
    <name type="scientific">Hypsizygus marmoreus</name>
    <name type="common">White beech mushroom</name>
    <name type="synonym">Agaricus marmoreus</name>
    <dbReference type="NCBI Taxonomy" id="39966"/>
    <lineage>
        <taxon>Eukaryota</taxon>
        <taxon>Fungi</taxon>
        <taxon>Dikarya</taxon>
        <taxon>Basidiomycota</taxon>
        <taxon>Agaricomycotina</taxon>
        <taxon>Agaricomycetes</taxon>
        <taxon>Agaricomycetidae</taxon>
        <taxon>Agaricales</taxon>
        <taxon>Tricholomatineae</taxon>
        <taxon>Lyophyllaceae</taxon>
        <taxon>Hypsizygus</taxon>
    </lineage>
</organism>
<comment type="caution">
    <text evidence="2">The sequence shown here is derived from an EMBL/GenBank/DDBJ whole genome shotgun (WGS) entry which is preliminary data.</text>
</comment>
<evidence type="ECO:0000256" key="1">
    <source>
        <dbReference type="SAM" id="MobiDB-lite"/>
    </source>
</evidence>
<evidence type="ECO:0000313" key="2">
    <source>
        <dbReference type="EMBL" id="RDB31104.1"/>
    </source>
</evidence>
<dbReference type="AlphaFoldDB" id="A0A369KH72"/>
<accession>A0A369KH72</accession>
<dbReference type="EMBL" id="LUEZ02000001">
    <property type="protein sequence ID" value="RDB31104.1"/>
    <property type="molecule type" value="Genomic_DNA"/>
</dbReference>
<reference evidence="2" key="1">
    <citation type="submission" date="2018-04" db="EMBL/GenBank/DDBJ databases">
        <title>Whole genome sequencing of Hypsizygus marmoreus.</title>
        <authorList>
            <person name="Choi I.-G."/>
            <person name="Min B."/>
            <person name="Kim J.-G."/>
            <person name="Kim S."/>
            <person name="Oh Y.-L."/>
            <person name="Kong W.-S."/>
            <person name="Park H."/>
            <person name="Jeong J."/>
            <person name="Song E.-S."/>
        </authorList>
    </citation>
    <scope>NUCLEOTIDE SEQUENCE [LARGE SCALE GENOMIC DNA]</scope>
    <source>
        <strain evidence="2">51987-8</strain>
    </source>
</reference>
<dbReference type="Proteomes" id="UP000076154">
    <property type="component" value="Unassembled WGS sequence"/>
</dbReference>
<gene>
    <name evidence="2" type="ORF">Hypma_000021</name>
</gene>
<dbReference type="InParanoid" id="A0A369KH72"/>
<proteinExistence type="predicted"/>
<name>A0A369KH72_HYPMA</name>